<name>A0ABX9XF42_9FLAO</name>
<keyword evidence="2" id="KW-1185">Reference proteome</keyword>
<evidence type="ECO:0000313" key="1">
    <source>
        <dbReference type="EMBL" id="ROH95412.1"/>
    </source>
</evidence>
<dbReference type="EMBL" id="RJTW01000003">
    <property type="protein sequence ID" value="ROH95412.1"/>
    <property type="molecule type" value="Genomic_DNA"/>
</dbReference>
<dbReference type="RefSeq" id="WP_123278189.1">
    <property type="nucleotide sequence ID" value="NZ_RJTW01000003.1"/>
</dbReference>
<gene>
    <name evidence="1" type="ORF">EGI15_06060</name>
</gene>
<organism evidence="1 2">
    <name type="scientific">Chryseobacterium cucumeris</name>
    <dbReference type="NCBI Taxonomy" id="1813611"/>
    <lineage>
        <taxon>Bacteria</taxon>
        <taxon>Pseudomonadati</taxon>
        <taxon>Bacteroidota</taxon>
        <taxon>Flavobacteriia</taxon>
        <taxon>Flavobacteriales</taxon>
        <taxon>Weeksellaceae</taxon>
        <taxon>Chryseobacterium group</taxon>
        <taxon>Chryseobacterium</taxon>
    </lineage>
</organism>
<dbReference type="Proteomes" id="UP000281899">
    <property type="component" value="Unassembled WGS sequence"/>
</dbReference>
<dbReference type="GeneID" id="301712229"/>
<comment type="caution">
    <text evidence="1">The sequence shown here is derived from an EMBL/GenBank/DDBJ whole genome shotgun (WGS) entry which is preliminary data.</text>
</comment>
<evidence type="ECO:0000313" key="2">
    <source>
        <dbReference type="Proteomes" id="UP000281899"/>
    </source>
</evidence>
<accession>A0ABX9XF42</accession>
<proteinExistence type="predicted"/>
<protein>
    <submittedName>
        <fullName evidence="1">Uncharacterized protein</fullName>
    </submittedName>
</protein>
<sequence length="125" mass="14924">MKDIFEFKIVIYEDMPENLVDRFIAFIEGCSVYWGGGCSDNQINGGLYTDEDIIININDFVKEFVEFFLHLEITIQKIEIDIEDFYFYRFDHDFFIENYSSLPVQYWLLEIIIIPAKTEISPKKH</sequence>
<reference evidence="1 2" key="1">
    <citation type="submission" date="2018-11" db="EMBL/GenBank/DDBJ databases">
        <title>Proposal to divide the Flavobacteriaceae and reorganize its genera based on Amino Acid Identity values calculated from whole genome sequences.</title>
        <authorList>
            <person name="Nicholson A.C."/>
            <person name="Gulvik C.A."/>
            <person name="Whitney A.M."/>
            <person name="Humrighouse B.W."/>
            <person name="Bell M."/>
            <person name="Holmes B."/>
            <person name="Steigerwalt A."/>
            <person name="Villarma A."/>
            <person name="Sheth M."/>
            <person name="Batra D."/>
            <person name="Pryor J."/>
            <person name="Bernardet J.-F."/>
            <person name="Hugo C."/>
            <person name="Kampfer P."/>
            <person name="Newman J."/>
            <person name="Mcquiston J.R."/>
        </authorList>
    </citation>
    <scope>NUCLEOTIDE SEQUENCE [LARGE SCALE GENOMIC DNA]</scope>
    <source>
        <strain evidence="1 2">G0235</strain>
    </source>
</reference>